<dbReference type="Pfam" id="PF22308">
    <property type="entry name" value="DUF6969"/>
    <property type="match status" value="1"/>
</dbReference>
<reference evidence="2 5" key="1">
    <citation type="submission" date="2015-11" db="EMBL/GenBank/DDBJ databases">
        <title>Genomic analysis of 38 Legionella species identifies large and diverse effector repertoires.</title>
        <authorList>
            <person name="Burstein D."/>
            <person name="Amaro F."/>
            <person name="Zusman T."/>
            <person name="Lifshitz Z."/>
            <person name="Cohen O."/>
            <person name="Gilbert J.A."/>
            <person name="Pupko T."/>
            <person name="Shuman H.A."/>
            <person name="Segal G."/>
        </authorList>
    </citation>
    <scope>NUCLEOTIDE SEQUENCE [LARGE SCALE GENOMIC DNA]</scope>
    <source>
        <strain evidence="2 5">WO-44C</strain>
    </source>
</reference>
<dbReference type="EMBL" id="UASS01000037">
    <property type="protein sequence ID" value="SPX62128.1"/>
    <property type="molecule type" value="Genomic_DNA"/>
</dbReference>
<evidence type="ECO:0000313" key="7">
    <source>
        <dbReference type="Proteomes" id="UP000254033"/>
    </source>
</evidence>
<gene>
    <name evidence="2" type="ORF">Lfee_0756</name>
    <name evidence="4" type="ORF">NCTC11978_00944</name>
    <name evidence="3" type="ORF">NCTC12022_02885</name>
</gene>
<sequence>MLTIPEFNLPALTKGSKERYLRYAMQVLEAQQQMTTKKGKNILHYTLEKKRRHVRMNHYPKGDRIDHDTGAQYFYHCHREDLASNEHGHFHCFLRYKHIPKQIKPTDLPDWDKNIDNPMTHLVAIAMNRFGQPIRLFTVNRWISYEIWYDAKHISRFIKQFKMTLTDPYWKILDQWVEGMLHLFSPQITWLYQARDAAVARHKTLFPTQNAYEDKQIEEWSAISIDLNQQIQWLLTTETAPKNEIVI</sequence>
<reference evidence="6 7" key="2">
    <citation type="submission" date="2018-06" db="EMBL/GenBank/DDBJ databases">
        <authorList>
            <consortium name="Pathogen Informatics"/>
            <person name="Doyle S."/>
        </authorList>
    </citation>
    <scope>NUCLEOTIDE SEQUENCE [LARGE SCALE GENOMIC DNA]</scope>
    <source>
        <strain evidence="4 7">NCTC11978</strain>
        <strain evidence="3 6">NCTC12022</strain>
    </source>
</reference>
<dbReference type="Proteomes" id="UP000251942">
    <property type="component" value="Unassembled WGS sequence"/>
</dbReference>
<evidence type="ECO:0000313" key="3">
    <source>
        <dbReference type="EMBL" id="SPX62128.1"/>
    </source>
</evidence>
<name>A0A0W0U517_9GAMM</name>
<dbReference type="RefSeq" id="WP_058444036.1">
    <property type="nucleotide sequence ID" value="NZ_CAAAHT010000014.1"/>
</dbReference>
<dbReference type="EMBL" id="LNYB01000023">
    <property type="protein sequence ID" value="KTD02601.1"/>
    <property type="molecule type" value="Genomic_DNA"/>
</dbReference>
<proteinExistence type="predicted"/>
<evidence type="ECO:0000313" key="5">
    <source>
        <dbReference type="Proteomes" id="UP000054698"/>
    </source>
</evidence>
<dbReference type="Proteomes" id="UP000054698">
    <property type="component" value="Unassembled WGS sequence"/>
</dbReference>
<dbReference type="OrthoDB" id="6115415at2"/>
<dbReference type="AlphaFoldDB" id="A0A0W0U517"/>
<evidence type="ECO:0000259" key="1">
    <source>
        <dbReference type="Pfam" id="PF22308"/>
    </source>
</evidence>
<dbReference type="STRING" id="453.Lfee_0756"/>
<feature type="domain" description="DUF6969" evidence="1">
    <location>
        <begin position="24"/>
        <end position="225"/>
    </location>
</feature>
<protein>
    <recommendedName>
        <fullName evidence="1">DUF6969 domain-containing protein</fullName>
    </recommendedName>
</protein>
<keyword evidence="5" id="KW-1185">Reference proteome</keyword>
<dbReference type="InterPro" id="IPR054242">
    <property type="entry name" value="DUF6969"/>
</dbReference>
<dbReference type="PATRIC" id="fig|453.4.peg.820"/>
<dbReference type="Proteomes" id="UP000254033">
    <property type="component" value="Unassembled WGS sequence"/>
</dbReference>
<evidence type="ECO:0000313" key="2">
    <source>
        <dbReference type="EMBL" id="KTD02601.1"/>
    </source>
</evidence>
<accession>A0A0W0U517</accession>
<evidence type="ECO:0000313" key="6">
    <source>
        <dbReference type="Proteomes" id="UP000251942"/>
    </source>
</evidence>
<evidence type="ECO:0000313" key="4">
    <source>
        <dbReference type="EMBL" id="STX37767.1"/>
    </source>
</evidence>
<dbReference type="EMBL" id="UGNY01000001">
    <property type="protein sequence ID" value="STX37767.1"/>
    <property type="molecule type" value="Genomic_DNA"/>
</dbReference>
<organism evidence="2 5">
    <name type="scientific">Legionella feeleii</name>
    <dbReference type="NCBI Taxonomy" id="453"/>
    <lineage>
        <taxon>Bacteria</taxon>
        <taxon>Pseudomonadati</taxon>
        <taxon>Pseudomonadota</taxon>
        <taxon>Gammaproteobacteria</taxon>
        <taxon>Legionellales</taxon>
        <taxon>Legionellaceae</taxon>
        <taxon>Legionella</taxon>
    </lineage>
</organism>